<evidence type="ECO:0000313" key="1">
    <source>
        <dbReference type="EMBL" id="KAG2983513.1"/>
    </source>
</evidence>
<comment type="caution">
    <text evidence="1">The sequence shown here is derived from an EMBL/GenBank/DDBJ whole genome shotgun (WGS) entry which is preliminary data.</text>
</comment>
<dbReference type="EMBL" id="RCMV01000320">
    <property type="protein sequence ID" value="KAG3219241.1"/>
    <property type="molecule type" value="Genomic_DNA"/>
</dbReference>
<dbReference type="EMBL" id="RCML01000256">
    <property type="protein sequence ID" value="KAG2983513.1"/>
    <property type="molecule type" value="Genomic_DNA"/>
</dbReference>
<gene>
    <name evidence="1" type="ORF">PC118_g9393</name>
    <name evidence="2" type="ORF">PC129_g9978</name>
</gene>
<reference evidence="1" key="1">
    <citation type="submission" date="2018-10" db="EMBL/GenBank/DDBJ databases">
        <title>Effector identification in a new, highly contiguous assembly of the strawberry crown rot pathogen Phytophthora cactorum.</title>
        <authorList>
            <person name="Armitage A.D."/>
            <person name="Nellist C.F."/>
            <person name="Bates H."/>
            <person name="Vickerstaff R.J."/>
            <person name="Harrison R.J."/>
        </authorList>
    </citation>
    <scope>NUCLEOTIDE SEQUENCE</scope>
    <source>
        <strain evidence="1">P415</strain>
        <strain evidence="2">P421</strain>
    </source>
</reference>
<dbReference type="Proteomes" id="UP000760860">
    <property type="component" value="Unassembled WGS sequence"/>
</dbReference>
<protein>
    <submittedName>
        <fullName evidence="1">Uncharacterized protein</fullName>
    </submittedName>
</protein>
<evidence type="ECO:0000313" key="2">
    <source>
        <dbReference type="EMBL" id="KAG3219241.1"/>
    </source>
</evidence>
<dbReference type="Proteomes" id="UP000697107">
    <property type="component" value="Unassembled WGS sequence"/>
</dbReference>
<dbReference type="AlphaFoldDB" id="A0A8T1G5R4"/>
<sequence length="68" mass="7795">MSVHRPSVVKQPFLLSFSYDRTIMEGHLEVLARRLFAPYCYSYRGCCEVWSGNGAKRGTKIPPKKDSE</sequence>
<name>A0A8T1G5R4_9STRA</name>
<proteinExistence type="predicted"/>
<accession>A0A8T1G5R4</accession>
<evidence type="ECO:0000313" key="3">
    <source>
        <dbReference type="Proteomes" id="UP000697107"/>
    </source>
</evidence>
<organism evidence="1 3">
    <name type="scientific">Phytophthora cactorum</name>
    <dbReference type="NCBI Taxonomy" id="29920"/>
    <lineage>
        <taxon>Eukaryota</taxon>
        <taxon>Sar</taxon>
        <taxon>Stramenopiles</taxon>
        <taxon>Oomycota</taxon>
        <taxon>Peronosporomycetes</taxon>
        <taxon>Peronosporales</taxon>
        <taxon>Peronosporaceae</taxon>
        <taxon>Phytophthora</taxon>
    </lineage>
</organism>